<gene>
    <name evidence="1" type="ORF">EUA93_01640</name>
</gene>
<dbReference type="RefSeq" id="WP_129398170.1">
    <property type="nucleotide sequence ID" value="NZ_SDWT01000001.1"/>
</dbReference>
<dbReference type="AlphaFoldDB" id="A0A4Q2RVG6"/>
<keyword evidence="2" id="KW-1185">Reference proteome</keyword>
<dbReference type="Proteomes" id="UP000294071">
    <property type="component" value="Unassembled WGS sequence"/>
</dbReference>
<dbReference type="OrthoDB" id="3790881at2"/>
<reference evidence="1 2" key="1">
    <citation type="submission" date="2019-01" db="EMBL/GenBank/DDBJ databases">
        <title>Novel species of Nocardioides.</title>
        <authorList>
            <person name="Liu Q."/>
            <person name="Xin Y.-H."/>
        </authorList>
    </citation>
    <scope>NUCLEOTIDE SEQUENCE [LARGE SCALE GENOMIC DNA]</scope>
    <source>
        <strain evidence="1 2">CGMCC 4.6882</strain>
    </source>
</reference>
<evidence type="ECO:0000313" key="2">
    <source>
        <dbReference type="Proteomes" id="UP000294071"/>
    </source>
</evidence>
<protein>
    <submittedName>
        <fullName evidence="1">Uncharacterized protein</fullName>
    </submittedName>
</protein>
<name>A0A4Q2RVG6_9ACTN</name>
<evidence type="ECO:0000313" key="1">
    <source>
        <dbReference type="EMBL" id="RYB93170.1"/>
    </source>
</evidence>
<sequence>MVLLTTAACGDDSSGGAAGGAEALPAVGDAAISGTDTYVQLPHGRVELTVSDPEALDPDLVEPGSDDGLADDQQVIGVDWEFVPSEGVPDDVTGFVIADDVPATVSVVVGDEEYALGDAYSVAGGSSTGTTAAFVPVGSGDDLDDVRVDVDFDGVRLGVGVGSGERTPAGAGELYADEAGPTDLACEPSLEPASVSGRLTCTVAARSLAWVSDLGWADDGSTWWVVDAYTGARDLRDGSGGRYGVTAMEDASTVADSPADATLLTDFLTAESALRTQQVFAGDEASPPAISLVRTLTWSEQDAGSLTDGDPLRLVADVGTS</sequence>
<comment type="caution">
    <text evidence="1">The sequence shown here is derived from an EMBL/GenBank/DDBJ whole genome shotgun (WGS) entry which is preliminary data.</text>
</comment>
<accession>A0A4Q2RVG6</accession>
<dbReference type="EMBL" id="SDWT01000001">
    <property type="protein sequence ID" value="RYB93170.1"/>
    <property type="molecule type" value="Genomic_DNA"/>
</dbReference>
<organism evidence="1 2">
    <name type="scientific">Nocardioides oleivorans</name>
    <dbReference type="NCBI Taxonomy" id="273676"/>
    <lineage>
        <taxon>Bacteria</taxon>
        <taxon>Bacillati</taxon>
        <taxon>Actinomycetota</taxon>
        <taxon>Actinomycetes</taxon>
        <taxon>Propionibacteriales</taxon>
        <taxon>Nocardioidaceae</taxon>
        <taxon>Nocardioides</taxon>
    </lineage>
</organism>
<proteinExistence type="predicted"/>